<dbReference type="Pfam" id="PF13439">
    <property type="entry name" value="Glyco_transf_4"/>
    <property type="match status" value="1"/>
</dbReference>
<dbReference type="InterPro" id="IPR028098">
    <property type="entry name" value="Glyco_trans_4-like_N"/>
</dbReference>
<dbReference type="PANTHER" id="PTHR12526">
    <property type="entry name" value="GLYCOSYLTRANSFERASE"/>
    <property type="match status" value="1"/>
</dbReference>
<feature type="domain" description="Glycosyltransferase subfamily 4-like N-terminal" evidence="2">
    <location>
        <begin position="19"/>
        <end position="180"/>
    </location>
</feature>
<dbReference type="CDD" id="cd03808">
    <property type="entry name" value="GT4_CapM-like"/>
    <property type="match status" value="1"/>
</dbReference>
<organism evidence="3 4">
    <name type="scientific">Candidatus Yonathbacteria bacterium RIFCSPLOWO2_01_FULL_47_33b</name>
    <dbReference type="NCBI Taxonomy" id="1802727"/>
    <lineage>
        <taxon>Bacteria</taxon>
        <taxon>Candidatus Yonathiibacteriota</taxon>
    </lineage>
</organism>
<dbReference type="Proteomes" id="UP000177987">
    <property type="component" value="Unassembled WGS sequence"/>
</dbReference>
<dbReference type="SUPFAM" id="SSF53756">
    <property type="entry name" value="UDP-Glycosyltransferase/glycogen phosphorylase"/>
    <property type="match status" value="1"/>
</dbReference>
<evidence type="ECO:0000313" key="4">
    <source>
        <dbReference type="Proteomes" id="UP000177987"/>
    </source>
</evidence>
<name>A0A1G2SG05_9BACT</name>
<dbReference type="Gene3D" id="3.40.50.2000">
    <property type="entry name" value="Glycogen Phosphorylase B"/>
    <property type="match status" value="2"/>
</dbReference>
<gene>
    <name evidence="3" type="ORF">A2937_00455</name>
</gene>
<dbReference type="AlphaFoldDB" id="A0A1G2SG05"/>
<dbReference type="STRING" id="1802727.A2937_00455"/>
<dbReference type="EMBL" id="MHUW01000009">
    <property type="protein sequence ID" value="OHA83963.1"/>
    <property type="molecule type" value="Genomic_DNA"/>
</dbReference>
<dbReference type="Pfam" id="PF00534">
    <property type="entry name" value="Glycos_transf_1"/>
    <property type="match status" value="1"/>
</dbReference>
<evidence type="ECO:0000313" key="3">
    <source>
        <dbReference type="EMBL" id="OHA83963.1"/>
    </source>
</evidence>
<reference evidence="3 4" key="1">
    <citation type="journal article" date="2016" name="Nat. Commun.">
        <title>Thousands of microbial genomes shed light on interconnected biogeochemical processes in an aquifer system.</title>
        <authorList>
            <person name="Anantharaman K."/>
            <person name="Brown C.T."/>
            <person name="Hug L.A."/>
            <person name="Sharon I."/>
            <person name="Castelle C.J."/>
            <person name="Probst A.J."/>
            <person name="Thomas B.C."/>
            <person name="Singh A."/>
            <person name="Wilkins M.J."/>
            <person name="Karaoz U."/>
            <person name="Brodie E.L."/>
            <person name="Williams K.H."/>
            <person name="Hubbard S.S."/>
            <person name="Banfield J.F."/>
        </authorList>
    </citation>
    <scope>NUCLEOTIDE SEQUENCE [LARGE SCALE GENOMIC DNA]</scope>
</reference>
<accession>A0A1G2SG05</accession>
<sequence length="375" mass="41097">MEKEVRKTKVLFVITKSNFGGAQHYVYDLARELPRAEFEAVVACGGAGVLVEKLTEARVRTILVPSLARDISILRDVVSFFALWKLFIIERPYVVHLNSAKASGLGALAARLAFVPRIVFTAHGWAFNEDRSLLSRMTIKLFSWLTVILTHKTIAVSEAVKNDTQKWPFIAGKVTTIHNGTEGVARLSREDARQALSLPLDSFVVGTIAELHPNKGLTFGIEAVANLSEKHPNIYYIILGDGEEKGRLDALVEAQGLHGRVLLSGFVKDASRYLKAFDCFVLPSVKEGLPYVILEAGLAELPVVATSTGGIPEIIEDKKTGLLVPARNIDALAKNLDDLIASPTLSTSLATALHKKVRDNFSLNGMIERTIKIYQ</sequence>
<evidence type="ECO:0008006" key="5">
    <source>
        <dbReference type="Google" id="ProtNLM"/>
    </source>
</evidence>
<evidence type="ECO:0000259" key="2">
    <source>
        <dbReference type="Pfam" id="PF13439"/>
    </source>
</evidence>
<feature type="domain" description="Glycosyl transferase family 1" evidence="1">
    <location>
        <begin position="189"/>
        <end position="349"/>
    </location>
</feature>
<dbReference type="GO" id="GO:0016757">
    <property type="term" value="F:glycosyltransferase activity"/>
    <property type="evidence" value="ECO:0007669"/>
    <property type="project" value="InterPro"/>
</dbReference>
<comment type="caution">
    <text evidence="3">The sequence shown here is derived from an EMBL/GenBank/DDBJ whole genome shotgun (WGS) entry which is preliminary data.</text>
</comment>
<evidence type="ECO:0000259" key="1">
    <source>
        <dbReference type="Pfam" id="PF00534"/>
    </source>
</evidence>
<protein>
    <recommendedName>
        <fullName evidence="5">Glycosyltransferase subfamily 4-like N-terminal domain-containing protein</fullName>
    </recommendedName>
</protein>
<dbReference type="InterPro" id="IPR001296">
    <property type="entry name" value="Glyco_trans_1"/>
</dbReference>
<proteinExistence type="predicted"/>